<dbReference type="GO" id="GO:0006040">
    <property type="term" value="P:amino sugar metabolic process"/>
    <property type="evidence" value="ECO:0007669"/>
    <property type="project" value="InterPro"/>
</dbReference>
<keyword evidence="1" id="KW-0119">Carbohydrate metabolism</keyword>
<accession>A0A9X7UYY4</accession>
<dbReference type="Pfam" id="PF03702">
    <property type="entry name" value="AnmK"/>
    <property type="match status" value="1"/>
</dbReference>
<dbReference type="SUPFAM" id="SSF53067">
    <property type="entry name" value="Actin-like ATPase domain"/>
    <property type="match status" value="1"/>
</dbReference>
<dbReference type="Gene3D" id="3.30.420.40">
    <property type="match status" value="2"/>
</dbReference>
<reference evidence="2 3" key="1">
    <citation type="submission" date="2019-11" db="EMBL/GenBank/DDBJ databases">
        <title>Venatorbacter sp. nov. a predator of Campylobacter and other Gram-negative bacteria.</title>
        <authorList>
            <person name="Saeedi A."/>
            <person name="Cummings N.J."/>
            <person name="Connerton I.F."/>
            <person name="Connerton P.L."/>
        </authorList>
    </citation>
    <scope>NUCLEOTIDE SEQUENCE [LARGE SCALE GENOMIC DNA]</scope>
    <source>
        <strain evidence="2">XL5</strain>
    </source>
</reference>
<organism evidence="2 3">
    <name type="scientific">Venatoribacter cucullus</name>
    <dbReference type="NCBI Taxonomy" id="2661630"/>
    <lineage>
        <taxon>Bacteria</taxon>
        <taxon>Pseudomonadati</taxon>
        <taxon>Pseudomonadota</taxon>
        <taxon>Gammaproteobacteria</taxon>
        <taxon>Oceanospirillales</taxon>
        <taxon>Oceanospirillaceae</taxon>
        <taxon>Venatoribacter</taxon>
    </lineage>
</organism>
<dbReference type="HAMAP" id="MF_01270">
    <property type="entry name" value="AnhMurNAc_kinase"/>
    <property type="match status" value="1"/>
</dbReference>
<evidence type="ECO:0000313" key="2">
    <source>
        <dbReference type="EMBL" id="QQD25509.1"/>
    </source>
</evidence>
<dbReference type="GO" id="GO:0097175">
    <property type="term" value="P:1,6-anhydro-N-acetyl-beta-muramic acid catabolic process"/>
    <property type="evidence" value="ECO:0007669"/>
    <property type="project" value="UniProtKB-UniRule"/>
</dbReference>
<proteinExistence type="inferred from homology"/>
<keyword evidence="1" id="KW-0067">ATP-binding</keyword>
<dbReference type="Proteomes" id="UP000596074">
    <property type="component" value="Chromosome"/>
</dbReference>
<protein>
    <recommendedName>
        <fullName evidence="1">Anhydro-N-acetylmuramic acid kinase</fullName>
        <ecNumber evidence="1">2.7.1.170</ecNumber>
    </recommendedName>
    <alternativeName>
        <fullName evidence="1">AnhMurNAc kinase</fullName>
    </alternativeName>
</protein>
<dbReference type="EC" id="2.7.1.170" evidence="1"/>
<dbReference type="GO" id="GO:0016773">
    <property type="term" value="F:phosphotransferase activity, alcohol group as acceptor"/>
    <property type="evidence" value="ECO:0007669"/>
    <property type="project" value="UniProtKB-UniRule"/>
</dbReference>
<evidence type="ECO:0000313" key="3">
    <source>
        <dbReference type="Proteomes" id="UP000596074"/>
    </source>
</evidence>
<dbReference type="InterPro" id="IPR005338">
    <property type="entry name" value="Anhydro_N_Ac-Mur_kinase"/>
</dbReference>
<keyword evidence="1 2" id="KW-0418">Kinase</keyword>
<dbReference type="PANTHER" id="PTHR30605:SF0">
    <property type="entry name" value="ANHYDRO-N-ACETYLMURAMIC ACID KINASE"/>
    <property type="match status" value="1"/>
</dbReference>
<dbReference type="AlphaFoldDB" id="A0A9X7UYY4"/>
<keyword evidence="3" id="KW-1185">Reference proteome</keyword>
<dbReference type="EMBL" id="CP046056">
    <property type="protein sequence ID" value="QQD25509.1"/>
    <property type="molecule type" value="Genomic_DNA"/>
</dbReference>
<dbReference type="GO" id="GO:0009254">
    <property type="term" value="P:peptidoglycan turnover"/>
    <property type="evidence" value="ECO:0007669"/>
    <property type="project" value="UniProtKB-UniRule"/>
</dbReference>
<keyword evidence="1 2" id="KW-0808">Transferase</keyword>
<dbReference type="GO" id="GO:0005524">
    <property type="term" value="F:ATP binding"/>
    <property type="evidence" value="ECO:0007669"/>
    <property type="project" value="UniProtKB-UniRule"/>
</dbReference>
<name>A0A9X7UYY4_9GAMM</name>
<dbReference type="GO" id="GO:0016301">
    <property type="term" value="F:kinase activity"/>
    <property type="evidence" value="ECO:0007669"/>
    <property type="project" value="UniProtKB-KW"/>
</dbReference>
<dbReference type="CDD" id="cd24050">
    <property type="entry name" value="ASKHA_NBD_ANMK"/>
    <property type="match status" value="1"/>
</dbReference>
<keyword evidence="1" id="KW-0547">Nucleotide-binding</keyword>
<dbReference type="NCBIfam" id="NF007139">
    <property type="entry name" value="PRK09585.1-3"/>
    <property type="match status" value="1"/>
</dbReference>
<dbReference type="PANTHER" id="PTHR30605">
    <property type="entry name" value="ANHYDRO-N-ACETYLMURAMIC ACID KINASE"/>
    <property type="match status" value="1"/>
</dbReference>
<comment type="catalytic activity">
    <reaction evidence="1">
        <text>1,6-anhydro-N-acetyl-beta-muramate + ATP + H2O = N-acetyl-D-muramate 6-phosphate + ADP + H(+)</text>
        <dbReference type="Rhea" id="RHEA:24952"/>
        <dbReference type="ChEBI" id="CHEBI:15377"/>
        <dbReference type="ChEBI" id="CHEBI:15378"/>
        <dbReference type="ChEBI" id="CHEBI:30616"/>
        <dbReference type="ChEBI" id="CHEBI:58690"/>
        <dbReference type="ChEBI" id="CHEBI:58722"/>
        <dbReference type="ChEBI" id="CHEBI:456216"/>
        <dbReference type="EC" id="2.7.1.170"/>
    </reaction>
</comment>
<comment type="pathway">
    <text evidence="1">Cell wall biogenesis; peptidoglycan recycling.</text>
</comment>
<gene>
    <name evidence="1" type="primary">anmK</name>
    <name evidence="2" type="ORF">GJQ55_11980</name>
</gene>
<comment type="function">
    <text evidence="1">Catalyzes the specific phosphorylation of 1,6-anhydro-N-acetylmuramic acid (anhMurNAc) with the simultaneous cleavage of the 1,6-anhydro ring, generating MurNAc-6-P. Is required for the utilization of anhMurNAc either imported from the medium or derived from its own cell wall murein, and thus plays a role in cell wall recycling.</text>
</comment>
<sequence>MYIGLMSGTSADGMDAALIDYDAGVTLKAALCLPYTDDFRQQLRDAAISASADIRYLAQLDRQIAVHSVRAVQTLLQQQQLSASAITAIGSHGHTLRHQPQPQGFSWQIGDPSWIAEHTCITCVADFRRRDIAAGGQGAPLVPAFHRACLPAGSMVLNIGGIANLSILPATGGRLIGFDTGPGNALLDEWCQQVFHRSCDAGGQLAAQGQVLPDQLLQWLDHPYFRQPPPKSTGREMFRLDALGDLTALNPLDVLTTLTELTAVSIRNAVQHYGHRHGELLICGGGIHNHYLLQRLQALLPALRIGSTADYGVAPDWLEAMAFGWLAARTLNQLSGNAPDVTGASGERILGGIYPA</sequence>
<comment type="pathway">
    <text evidence="1">Amino-sugar metabolism; 1,6-anhydro-N-acetylmuramate degradation.</text>
</comment>
<dbReference type="InterPro" id="IPR043129">
    <property type="entry name" value="ATPase_NBD"/>
</dbReference>
<evidence type="ECO:0000256" key="1">
    <source>
        <dbReference type="HAMAP-Rule" id="MF_01270"/>
    </source>
</evidence>
<dbReference type="KEGG" id="vcw:GJQ55_11980"/>
<comment type="similarity">
    <text evidence="1">Belongs to the anhydro-N-acetylmuramic acid kinase family.</text>
</comment>
<feature type="binding site" evidence="1">
    <location>
        <begin position="8"/>
        <end position="15"/>
    </location>
    <ligand>
        <name>ATP</name>
        <dbReference type="ChEBI" id="CHEBI:30616"/>
    </ligand>
</feature>